<evidence type="ECO:0000313" key="1">
    <source>
        <dbReference type="EMBL" id="KAJ9651819.1"/>
    </source>
</evidence>
<dbReference type="EMBL" id="JAPDRQ010000234">
    <property type="protein sequence ID" value="KAJ9651819.1"/>
    <property type="molecule type" value="Genomic_DNA"/>
</dbReference>
<dbReference type="Proteomes" id="UP001172386">
    <property type="component" value="Unassembled WGS sequence"/>
</dbReference>
<accession>A0ACC2ZVV9</accession>
<protein>
    <submittedName>
        <fullName evidence="1">Uncharacterized protein</fullName>
    </submittedName>
</protein>
<organism evidence="1 2">
    <name type="scientific">Neophaeococcomyces mojaviensis</name>
    <dbReference type="NCBI Taxonomy" id="3383035"/>
    <lineage>
        <taxon>Eukaryota</taxon>
        <taxon>Fungi</taxon>
        <taxon>Dikarya</taxon>
        <taxon>Ascomycota</taxon>
        <taxon>Pezizomycotina</taxon>
        <taxon>Eurotiomycetes</taxon>
        <taxon>Chaetothyriomycetidae</taxon>
        <taxon>Chaetothyriales</taxon>
        <taxon>Chaetothyriales incertae sedis</taxon>
        <taxon>Neophaeococcomyces</taxon>
    </lineage>
</organism>
<keyword evidence="2" id="KW-1185">Reference proteome</keyword>
<evidence type="ECO:0000313" key="2">
    <source>
        <dbReference type="Proteomes" id="UP001172386"/>
    </source>
</evidence>
<proteinExistence type="predicted"/>
<comment type="caution">
    <text evidence="1">The sequence shown here is derived from an EMBL/GenBank/DDBJ whole genome shotgun (WGS) entry which is preliminary data.</text>
</comment>
<name>A0ACC2ZVV9_9EURO</name>
<gene>
    <name evidence="1" type="ORF">H2198_008913</name>
</gene>
<reference evidence="1" key="1">
    <citation type="submission" date="2022-10" db="EMBL/GenBank/DDBJ databases">
        <title>Culturing micro-colonial fungi from biological soil crusts in the Mojave desert and describing Neophaeococcomyces mojavensis, and introducing the new genera and species Taxawa tesnikishii.</title>
        <authorList>
            <person name="Kurbessoian T."/>
            <person name="Stajich J.E."/>
        </authorList>
    </citation>
    <scope>NUCLEOTIDE SEQUENCE</scope>
    <source>
        <strain evidence="1">JES_112</strain>
    </source>
</reference>
<sequence>MTLKHWMSFTATTLYIRVKNFAKLILNLTESDIPDVKLDNVFVNYTDRNGNVRFSDVQLGDFGGTYPADSEWAKSGTPVGAPMWNSPEVVLGTPWNTATDIWSFGTLQSPYVKVISLIYGGDFNIFRPRTVPYGHEECPVEVLKKHFRYFGPFPEEYEDIASPETITIILYLMEVIPPSELTPFSMTTEREVVKKDKDFICKITKLDWRDRPTTKDLLADEWFQEDGEE</sequence>